<proteinExistence type="predicted"/>
<evidence type="ECO:0000256" key="1">
    <source>
        <dbReference type="SAM" id="SignalP"/>
    </source>
</evidence>
<evidence type="ECO:0000313" key="2">
    <source>
        <dbReference type="EMBL" id="MBA5776962.1"/>
    </source>
</evidence>
<feature type="signal peptide" evidence="1">
    <location>
        <begin position="1"/>
        <end position="20"/>
    </location>
</feature>
<reference evidence="2 3" key="1">
    <citation type="submission" date="2020-07" db="EMBL/GenBank/DDBJ databases">
        <title>Stappia sp., F7233, whole genome shotgun sequencing project.</title>
        <authorList>
            <person name="Jiang S."/>
            <person name="Liu Z.W."/>
            <person name="Du Z.J."/>
        </authorList>
    </citation>
    <scope>NUCLEOTIDE SEQUENCE [LARGE SCALE GENOMIC DNA]</scope>
    <source>
        <strain evidence="2 3">F7233</strain>
    </source>
</reference>
<keyword evidence="3" id="KW-1185">Reference proteome</keyword>
<dbReference type="RefSeq" id="WP_182163904.1">
    <property type="nucleotide sequence ID" value="NZ_JACFXV010000044.1"/>
</dbReference>
<sequence>MRAIVFAALMIMAGSTDAVAEDRACRVPEAGTWKAHKPAMKSLSRVEIEGECRGEDYFLRVRIFTRCAPRDCKWGWSEGVRIGSRVVADFTGLFGTRKVTLTAMESRMEAMVSSYPHDPTSPEEHYTVILGRH</sequence>
<gene>
    <name evidence="2" type="ORF">H2509_07435</name>
</gene>
<keyword evidence="1" id="KW-0732">Signal</keyword>
<organism evidence="2 3">
    <name type="scientific">Stappia albiluteola</name>
    <dbReference type="NCBI Taxonomy" id="2758565"/>
    <lineage>
        <taxon>Bacteria</taxon>
        <taxon>Pseudomonadati</taxon>
        <taxon>Pseudomonadota</taxon>
        <taxon>Alphaproteobacteria</taxon>
        <taxon>Hyphomicrobiales</taxon>
        <taxon>Stappiaceae</taxon>
        <taxon>Stappia</taxon>
    </lineage>
</organism>
<comment type="caution">
    <text evidence="2">The sequence shown here is derived from an EMBL/GenBank/DDBJ whole genome shotgun (WGS) entry which is preliminary data.</text>
</comment>
<evidence type="ECO:0000313" key="3">
    <source>
        <dbReference type="Proteomes" id="UP000541109"/>
    </source>
</evidence>
<dbReference type="EMBL" id="JACFXV010000044">
    <property type="protein sequence ID" value="MBA5776962.1"/>
    <property type="molecule type" value="Genomic_DNA"/>
</dbReference>
<dbReference type="Proteomes" id="UP000541109">
    <property type="component" value="Unassembled WGS sequence"/>
</dbReference>
<protein>
    <submittedName>
        <fullName evidence="2">Uncharacterized protein</fullName>
    </submittedName>
</protein>
<accession>A0A839ADH4</accession>
<feature type="chain" id="PRO_5032561335" evidence="1">
    <location>
        <begin position="21"/>
        <end position="133"/>
    </location>
</feature>
<dbReference type="AlphaFoldDB" id="A0A839ADH4"/>
<name>A0A839ADH4_9HYPH</name>